<comment type="caution">
    <text evidence="2">The sequence shown here is derived from an EMBL/GenBank/DDBJ whole genome shotgun (WGS) entry which is preliminary data.</text>
</comment>
<evidence type="ECO:0000259" key="1">
    <source>
        <dbReference type="Pfam" id="PF22636"/>
    </source>
</evidence>
<sequence>MKSGLEVGDTMLIKVRVTREMFAQFEGNIVHPVYSTVSMVYHMEWVSRQMILPYLEEDEEGMGAAVSMEHIAPCIEGSIIEIKATAEEVSNNKVLTKVETKNSTGLIGTGKVKQVILKKEKISRLISSTTV</sequence>
<dbReference type="Pfam" id="PF22636">
    <property type="entry name" value="FlK"/>
    <property type="match status" value="1"/>
</dbReference>
<dbReference type="RefSeq" id="WP_336588450.1">
    <property type="nucleotide sequence ID" value="NZ_JBBAXC010000018.1"/>
</dbReference>
<dbReference type="SUPFAM" id="SSF54637">
    <property type="entry name" value="Thioesterase/thiol ester dehydrase-isomerase"/>
    <property type="match status" value="1"/>
</dbReference>
<dbReference type="Gene3D" id="3.10.129.10">
    <property type="entry name" value="Hotdog Thioesterase"/>
    <property type="match status" value="1"/>
</dbReference>
<dbReference type="PANTHER" id="PTHR36934:SF1">
    <property type="entry name" value="THIOESTERASE DOMAIN-CONTAINING PROTEIN"/>
    <property type="match status" value="1"/>
</dbReference>
<reference evidence="2 3" key="1">
    <citation type="journal article" date="2018" name="J. Microbiol.">
        <title>Bacillus spongiae sp. nov., isolated from sponge of Jeju Island.</title>
        <authorList>
            <person name="Lee G.E."/>
            <person name="Im W.T."/>
            <person name="Park J.S."/>
        </authorList>
    </citation>
    <scope>NUCLEOTIDE SEQUENCE [LARGE SCALE GENOMIC DNA]</scope>
    <source>
        <strain evidence="2 3">135PIL107-10</strain>
    </source>
</reference>
<name>A0ABU8HHZ2_9BACI</name>
<feature type="domain" description="Fluoroacetyl-CoA-specific thioesterase-like" evidence="1">
    <location>
        <begin position="17"/>
        <end position="120"/>
    </location>
</feature>
<dbReference type="InterPro" id="IPR054485">
    <property type="entry name" value="FlK-like_dom"/>
</dbReference>
<dbReference type="Proteomes" id="UP001312865">
    <property type="component" value="Unassembled WGS sequence"/>
</dbReference>
<evidence type="ECO:0000313" key="2">
    <source>
        <dbReference type="EMBL" id="MEI5909006.1"/>
    </source>
</evidence>
<dbReference type="PIRSF" id="PIRSF014972">
    <property type="entry name" value="FlK"/>
    <property type="match status" value="1"/>
</dbReference>
<dbReference type="PANTHER" id="PTHR36934">
    <property type="entry name" value="BLR0278 PROTEIN"/>
    <property type="match status" value="1"/>
</dbReference>
<dbReference type="EMBL" id="JBBAXC010000018">
    <property type="protein sequence ID" value="MEI5909006.1"/>
    <property type="molecule type" value="Genomic_DNA"/>
</dbReference>
<gene>
    <name evidence="2" type="ORF">WAK64_18310</name>
</gene>
<protein>
    <submittedName>
        <fullName evidence="2">Thioesterase</fullName>
    </submittedName>
</protein>
<dbReference type="InterPro" id="IPR025540">
    <property type="entry name" value="FlK"/>
</dbReference>
<proteinExistence type="predicted"/>
<dbReference type="InterPro" id="IPR029069">
    <property type="entry name" value="HotDog_dom_sf"/>
</dbReference>
<evidence type="ECO:0000313" key="3">
    <source>
        <dbReference type="Proteomes" id="UP001312865"/>
    </source>
</evidence>
<keyword evidence="3" id="KW-1185">Reference proteome</keyword>
<accession>A0ABU8HHZ2</accession>
<organism evidence="2 3">
    <name type="scientific">Bacillus spongiae</name>
    <dbReference type="NCBI Taxonomy" id="2683610"/>
    <lineage>
        <taxon>Bacteria</taxon>
        <taxon>Bacillati</taxon>
        <taxon>Bacillota</taxon>
        <taxon>Bacilli</taxon>
        <taxon>Bacillales</taxon>
        <taxon>Bacillaceae</taxon>
        <taxon>Bacillus</taxon>
    </lineage>
</organism>